<proteinExistence type="predicted"/>
<name>A0ABT4X3L1_9BACI</name>
<keyword evidence="2" id="KW-1185">Reference proteome</keyword>
<accession>A0ABT4X3L1</accession>
<comment type="caution">
    <text evidence="1">The sequence shown here is derived from an EMBL/GenBank/DDBJ whole genome shotgun (WGS) entry which is preliminary data.</text>
</comment>
<sequence length="57" mass="6520">MECSLERSLELANGCDFIIGKVVQFHIDDQINQNGRIDQRILAAVSHWLEIITPRLV</sequence>
<dbReference type="EMBL" id="JAQKAB010000005">
    <property type="protein sequence ID" value="MDA7026755.1"/>
    <property type="molecule type" value="Genomic_DNA"/>
</dbReference>
<organism evidence="1 2">
    <name type="scientific">Bacillus changyiensis</name>
    <dbReference type="NCBI Taxonomy" id="3004103"/>
    <lineage>
        <taxon>Bacteria</taxon>
        <taxon>Bacillati</taxon>
        <taxon>Bacillota</taxon>
        <taxon>Bacilli</taxon>
        <taxon>Bacillales</taxon>
        <taxon>Bacillaceae</taxon>
        <taxon>Bacillus</taxon>
    </lineage>
</organism>
<dbReference type="RefSeq" id="WP_271340606.1">
    <property type="nucleotide sequence ID" value="NZ_JAQKAB010000005.1"/>
</dbReference>
<gene>
    <name evidence="1" type="ORF">PJ311_09060</name>
</gene>
<dbReference type="Gene3D" id="2.30.110.10">
    <property type="entry name" value="Electron Transport, Fmn-binding Protein, Chain A"/>
    <property type="match status" value="1"/>
</dbReference>
<reference evidence="1 2" key="1">
    <citation type="submission" date="2023-01" db="EMBL/GenBank/DDBJ databases">
        <title>Bacillus changyiensis sp. nov., isolated from a coastal deposit.</title>
        <authorList>
            <person name="Xiao G."/>
            <person name="Lai Q."/>
            <person name="Hu Z."/>
            <person name="Shao Z."/>
        </authorList>
    </citation>
    <scope>NUCLEOTIDE SEQUENCE [LARGE SCALE GENOMIC DNA]</scope>
    <source>
        <strain evidence="1 2">CLL-7-23</strain>
    </source>
</reference>
<evidence type="ECO:0000313" key="1">
    <source>
        <dbReference type="EMBL" id="MDA7026755.1"/>
    </source>
</evidence>
<dbReference type="Proteomes" id="UP001211894">
    <property type="component" value="Unassembled WGS sequence"/>
</dbReference>
<evidence type="ECO:0000313" key="2">
    <source>
        <dbReference type="Proteomes" id="UP001211894"/>
    </source>
</evidence>
<protein>
    <submittedName>
        <fullName evidence="1">Uncharacterized protein</fullName>
    </submittedName>
</protein>
<dbReference type="InterPro" id="IPR012349">
    <property type="entry name" value="Split_barrel_FMN-bd"/>
</dbReference>